<accession>A0A5J4X5N0</accession>
<reference evidence="1 2" key="1">
    <citation type="submission" date="2019-03" db="EMBL/GenBank/DDBJ databases">
        <title>Single cell metagenomics reveals metabolic interactions within the superorganism composed of flagellate Streblomastix strix and complex community of Bacteroidetes bacteria on its surface.</title>
        <authorList>
            <person name="Treitli S.C."/>
            <person name="Kolisko M."/>
            <person name="Husnik F."/>
            <person name="Keeling P."/>
            <person name="Hampl V."/>
        </authorList>
    </citation>
    <scope>NUCLEOTIDE SEQUENCE [LARGE SCALE GENOMIC DNA]</scope>
    <source>
        <strain evidence="1">ST1C</strain>
    </source>
</reference>
<gene>
    <name evidence="1" type="ORF">EZS28_002330</name>
</gene>
<dbReference type="Proteomes" id="UP000324800">
    <property type="component" value="Unassembled WGS sequence"/>
</dbReference>
<organism evidence="1 2">
    <name type="scientific">Streblomastix strix</name>
    <dbReference type="NCBI Taxonomy" id="222440"/>
    <lineage>
        <taxon>Eukaryota</taxon>
        <taxon>Metamonada</taxon>
        <taxon>Preaxostyla</taxon>
        <taxon>Oxymonadida</taxon>
        <taxon>Streblomastigidae</taxon>
        <taxon>Streblomastix</taxon>
    </lineage>
</organism>
<evidence type="ECO:0000313" key="1">
    <source>
        <dbReference type="EMBL" id="KAA6402142.1"/>
    </source>
</evidence>
<protein>
    <submittedName>
        <fullName evidence="1">Uncharacterized protein</fullName>
    </submittedName>
</protein>
<dbReference type="EMBL" id="SNRW01000280">
    <property type="protein sequence ID" value="KAA6402142.1"/>
    <property type="molecule type" value="Genomic_DNA"/>
</dbReference>
<evidence type="ECO:0000313" key="2">
    <source>
        <dbReference type="Proteomes" id="UP000324800"/>
    </source>
</evidence>
<proteinExistence type="predicted"/>
<name>A0A5J4X5N0_9EUKA</name>
<comment type="caution">
    <text evidence="1">The sequence shown here is derived from an EMBL/GenBank/DDBJ whole genome shotgun (WGS) entry which is preliminary data.</text>
</comment>
<sequence length="1350" mass="151338">MSPRLSVPITPAIVEVDSPFEKEPDQFHVHQCVDGYLNIISEDEHMTKESAHFKLSKSQLIRLIAYTFDVVENQIVLNIENEGCSDIDKFNLLRDSYKLCPQKVREITSIIDLGDISSKLMSAANLHSLDVLIKHDEVLFGSIRYNSIGLVDQVENIINQINMINNAPAPDEQTRPKANEIFDTKADKTDSYTKTETDEKLDLKADKTELIDVYTKFEDDALLLLKANVADIVDSYSKTEDDALLKLKVDKSDTYTKSKDGALLLLKADKTDTYTKSETDTLLYAKANIVDIIDCYSKTDDEAFLLLKADITKLIDSFTKSEDDALLQQKADKTEIIDSYSKIEDDAFLLLKVNVTDLANNVNLTSAQTIIVGDNLYIVDKEVTNYWWDGTDLKVLETDLPDMNNVKTTLKTATGGVGIMVQTYDNSGVVCSKGRVLSIADIQSASYSKQEDDAHLLLKADKSTTYIKIEDDALLLLKADKTQLIDSYTKGETNNFIDNKADTGGEKNKLLNNKADTGVSYLYGKDDALLLLKADKSTTYTKTQDDTLLLLKVDETQLIDSRTKDETNNFLNNKEDIGVSYTKDEDNTLLLLKVDKTQLIDSYSRMRNLSQRRSDVDALLLLKVDKSTTYAKTQDDTLLQLKADKTQLIDSYSKDETNNLLNNKANNEVSQAKGEDDALLLLKAYKQTTQTQTQDDALLLLIADKTQLIDYYSKIDTNNILNNKAYQSTTQTRTDADQLISQIDVGDVVLTDYYNKTKINELIGEKADIIQLSNYVTLGSSQTINANKTFNNICRFVSSIDRMSTVTGSSFVKLDANNTEVLLGAGGIKPIAEFDGGVDDSNYVRKTRLLSQSITGKFIRTDSPESFHNFKTRQYTAKYDIEGTFVKKRGKNLQVIERYFRKSIDTGDFSEEDEDYITRGEIANSYVTSNSTVAQKYQVLLANGTTKPLSEFTGTLTDLSNYYNKSETYSRTETDNKYVRLEGSIQQTTTGRLKYVSSFGQTYDQTYDPVENIYLTLLEIDAKLTNYVNITDNQSINGTNKFNANVNATGFVKTGNDDTSVLLAGDVVRLLSAFGVLELITGASDAQVAVCILANAGFSKYQFQANDIVFAGSAPYFASFKFKTDGKVTKLLKHQLEQRLKARQRYSLFLKYEMSSVYLDETLLDATGLSDFPELYAYIRERYQQPVPSAQAIPIGEKTLQKQVKDNDDILSNTNEAFVPPVSNASSKLDLSSQLERSRFLSIGGSDPQLTVYSDRVSLIVSYETTGLFPYGYLQKKYPEDARPKAEDKVIALVGTYTTNKNSIFCYVDQNGPVIINTQQIPPKTAIIINITYYKKYEKSKIINYDTNND</sequence>